<proteinExistence type="predicted"/>
<name>A0A562TMN8_9SPHI</name>
<evidence type="ECO:0000313" key="3">
    <source>
        <dbReference type="Proteomes" id="UP000317010"/>
    </source>
</evidence>
<gene>
    <name evidence="2" type="ORF">JN11_04644</name>
</gene>
<keyword evidence="1" id="KW-0812">Transmembrane</keyword>
<feature type="transmembrane region" description="Helical" evidence="1">
    <location>
        <begin position="7"/>
        <end position="26"/>
    </location>
</feature>
<dbReference type="Proteomes" id="UP000317010">
    <property type="component" value="Unassembled WGS sequence"/>
</dbReference>
<keyword evidence="1" id="KW-0472">Membrane</keyword>
<dbReference type="EMBL" id="VLLI01000019">
    <property type="protein sequence ID" value="TWI94534.1"/>
    <property type="molecule type" value="Genomic_DNA"/>
</dbReference>
<protein>
    <submittedName>
        <fullName evidence="2">Uncharacterized protein</fullName>
    </submittedName>
</protein>
<accession>A0A562TMN8</accession>
<evidence type="ECO:0000256" key="1">
    <source>
        <dbReference type="SAM" id="Phobius"/>
    </source>
</evidence>
<keyword evidence="1" id="KW-1133">Transmembrane helix</keyword>
<reference evidence="2 3" key="1">
    <citation type="submission" date="2019-07" db="EMBL/GenBank/DDBJ databases">
        <title>Genomic Encyclopedia of Archaeal and Bacterial Type Strains, Phase II (KMG-II): from individual species to whole genera.</title>
        <authorList>
            <person name="Goeker M."/>
        </authorList>
    </citation>
    <scope>NUCLEOTIDE SEQUENCE [LARGE SCALE GENOMIC DNA]</scope>
    <source>
        <strain evidence="2 3">ATCC BAA-1854</strain>
    </source>
</reference>
<sequence>MKNKKLTYVLGLAVLVVWGMIIYRVFNAAADNNDDATTVSNAPQKKEPYNDETIVKDTTHLLLNYRDPFSLIKLKDTAELPVKKILSRNMIPVPAKPAFNWGFIRYAGYIRNPATKKLVAMVSINGKNEMFVEGQTKDQVKLLKNLRDSIKISYSGKVKFIPMSTSTL</sequence>
<dbReference type="RefSeq" id="WP_144916451.1">
    <property type="nucleotide sequence ID" value="NZ_VLLI01000019.1"/>
</dbReference>
<evidence type="ECO:0000313" key="2">
    <source>
        <dbReference type="EMBL" id="TWI94534.1"/>
    </source>
</evidence>
<dbReference type="AlphaFoldDB" id="A0A562TMN8"/>
<keyword evidence="3" id="KW-1185">Reference proteome</keyword>
<comment type="caution">
    <text evidence="2">The sequence shown here is derived from an EMBL/GenBank/DDBJ whole genome shotgun (WGS) entry which is preliminary data.</text>
</comment>
<dbReference type="OrthoDB" id="676730at2"/>
<organism evidence="2 3">
    <name type="scientific">Mucilaginibacter frigoritolerans</name>
    <dbReference type="NCBI Taxonomy" id="652788"/>
    <lineage>
        <taxon>Bacteria</taxon>
        <taxon>Pseudomonadati</taxon>
        <taxon>Bacteroidota</taxon>
        <taxon>Sphingobacteriia</taxon>
        <taxon>Sphingobacteriales</taxon>
        <taxon>Sphingobacteriaceae</taxon>
        <taxon>Mucilaginibacter</taxon>
    </lineage>
</organism>